<dbReference type="NCBIfam" id="NF002266">
    <property type="entry name" value="PRK01198.1-2"/>
    <property type="match status" value="1"/>
</dbReference>
<dbReference type="SUPFAM" id="SSF103486">
    <property type="entry name" value="V-type ATP synthase subunit C"/>
    <property type="match status" value="1"/>
</dbReference>
<dbReference type="InterPro" id="IPR044911">
    <property type="entry name" value="V-type_ATPase_csu/dsu_dom_3"/>
</dbReference>
<keyword evidence="2" id="KW-0813">Transport</keyword>
<dbReference type="Pfam" id="PF01992">
    <property type="entry name" value="vATP-synt_AC39"/>
    <property type="match status" value="1"/>
</dbReference>
<dbReference type="PANTHER" id="PTHR38682:SF1">
    <property type="entry name" value="V-TYPE ATP SYNTHASE SUBUNIT C"/>
    <property type="match status" value="1"/>
</dbReference>
<dbReference type="InterPro" id="IPR002843">
    <property type="entry name" value="ATPase_V0-cplx_csu/dsu"/>
</dbReference>
<reference evidence="4 5" key="1">
    <citation type="submission" date="2018-08" db="EMBL/GenBank/DDBJ databases">
        <title>A genome reference for cultivated species of the human gut microbiota.</title>
        <authorList>
            <person name="Zou Y."/>
            <person name="Xue W."/>
            <person name="Luo G."/>
        </authorList>
    </citation>
    <scope>NUCLEOTIDE SEQUENCE [LARGE SCALE GENOMIC DNA]</scope>
    <source>
        <strain evidence="4 5">OF01-3</strain>
    </source>
</reference>
<dbReference type="Proteomes" id="UP000261011">
    <property type="component" value="Unassembled WGS sequence"/>
</dbReference>
<proteinExistence type="inferred from homology"/>
<evidence type="ECO:0000313" key="4">
    <source>
        <dbReference type="EMBL" id="RGB78189.1"/>
    </source>
</evidence>
<dbReference type="GO" id="GO:0046961">
    <property type="term" value="F:proton-transporting ATPase activity, rotational mechanism"/>
    <property type="evidence" value="ECO:0007669"/>
    <property type="project" value="InterPro"/>
</dbReference>
<dbReference type="PANTHER" id="PTHR38682">
    <property type="entry name" value="V-TYPE ATP SYNTHASE SUBUNIT C"/>
    <property type="match status" value="1"/>
</dbReference>
<accession>A0A3E2TLE3</accession>
<dbReference type="RefSeq" id="WP_117520468.1">
    <property type="nucleotide sequence ID" value="NZ_JAGGLS010000001.1"/>
</dbReference>
<evidence type="ECO:0000256" key="1">
    <source>
        <dbReference type="ARBA" id="ARBA00006709"/>
    </source>
</evidence>
<dbReference type="EMBL" id="QVEU01000001">
    <property type="protein sequence ID" value="RGB78189.1"/>
    <property type="molecule type" value="Genomic_DNA"/>
</dbReference>
<keyword evidence="5" id="KW-1185">Reference proteome</keyword>
<dbReference type="InterPro" id="IPR036079">
    <property type="entry name" value="ATPase_csu/dsu_sf"/>
</dbReference>
<dbReference type="Gene3D" id="1.10.132.50">
    <property type="entry name" value="ATP synthase (C/AC39) subunit, domain 3"/>
    <property type="match status" value="1"/>
</dbReference>
<comment type="similarity">
    <text evidence="1">Belongs to the V-ATPase V0D/AC39 subunit family.</text>
</comment>
<organism evidence="4 5">
    <name type="scientific">Anaerococcus nagyae</name>
    <dbReference type="NCBI Taxonomy" id="1755241"/>
    <lineage>
        <taxon>Bacteria</taxon>
        <taxon>Bacillati</taxon>
        <taxon>Bacillota</taxon>
        <taxon>Tissierellia</taxon>
        <taxon>Tissierellales</taxon>
        <taxon>Peptoniphilaceae</taxon>
        <taxon>Anaerococcus</taxon>
    </lineage>
</organism>
<gene>
    <name evidence="4" type="ORF">DXA39_01705</name>
</gene>
<evidence type="ECO:0000313" key="5">
    <source>
        <dbReference type="Proteomes" id="UP000261011"/>
    </source>
</evidence>
<protein>
    <submittedName>
        <fullName evidence="4">V-type ATP synthase subunit C</fullName>
    </submittedName>
</protein>
<dbReference type="Gene3D" id="1.20.1690.10">
    <property type="entry name" value="V-type ATP synthase subunit C domain"/>
    <property type="match status" value="2"/>
</dbReference>
<evidence type="ECO:0000256" key="2">
    <source>
        <dbReference type="ARBA" id="ARBA00022448"/>
    </source>
</evidence>
<sequence>MNRDNYIGGSISTRLYEKNLLTKNDLERLNDYDDLGEVLAALNDSSYREAIQALNRPEEYEKILDTELKKSYELIESTSGEKELLQYFRERYNFHNLKVMVKEIVQEEVYTHLYSDIGNIDLAYIKKMLSNEDSVDLGFLESLDIKGYEPFNKSVNPNDVYLDYAKDALNRFRETNNPKYIDMTLDKYYYEKLLEDAEQIGLDDLTKYTKERIDLINIKTLIRIKAQDASLDDLKDALIDGGYIELSKFDDFYAVDINQVVVKLSNENINKYIVNTIDSDKSMDENLLDLEKSIDDHQMDYSRKAKSMTYGPEVLMNYIISKETEIKNLRIILVSKLNSLPREFTLERLRETYA</sequence>
<dbReference type="InterPro" id="IPR050873">
    <property type="entry name" value="V-ATPase_V0D/AC39_subunit"/>
</dbReference>
<evidence type="ECO:0000256" key="3">
    <source>
        <dbReference type="ARBA" id="ARBA00023065"/>
    </source>
</evidence>
<dbReference type="InterPro" id="IPR035067">
    <property type="entry name" value="V-type_ATPase_csu/dsu"/>
</dbReference>
<name>A0A3E2TLE3_9FIRM</name>
<dbReference type="AlphaFoldDB" id="A0A3E2TLE3"/>
<comment type="caution">
    <text evidence="4">The sequence shown here is derived from an EMBL/GenBank/DDBJ whole genome shotgun (WGS) entry which is preliminary data.</text>
</comment>
<keyword evidence="3" id="KW-0406">Ion transport</keyword>
<dbReference type="OrthoDB" id="1653at2"/>